<gene>
    <name evidence="2" type="ORF">UFOPK3773_00199</name>
</gene>
<reference evidence="2" key="1">
    <citation type="submission" date="2020-05" db="EMBL/GenBank/DDBJ databases">
        <authorList>
            <person name="Chiriac C."/>
            <person name="Salcher M."/>
            <person name="Ghai R."/>
            <person name="Kavagutti S V."/>
        </authorList>
    </citation>
    <scope>NUCLEOTIDE SEQUENCE</scope>
</reference>
<evidence type="ECO:0000313" key="2">
    <source>
        <dbReference type="EMBL" id="CAB4930304.1"/>
    </source>
</evidence>
<proteinExistence type="predicted"/>
<name>A0A6J7IIY6_9ZZZZ</name>
<dbReference type="AlphaFoldDB" id="A0A6J7IIY6"/>
<protein>
    <submittedName>
        <fullName evidence="2">Unannotated protein</fullName>
    </submittedName>
</protein>
<feature type="region of interest" description="Disordered" evidence="1">
    <location>
        <begin position="114"/>
        <end position="179"/>
    </location>
</feature>
<dbReference type="EMBL" id="CAFBNF010000010">
    <property type="protein sequence ID" value="CAB4930304.1"/>
    <property type="molecule type" value="Genomic_DNA"/>
</dbReference>
<organism evidence="2">
    <name type="scientific">freshwater metagenome</name>
    <dbReference type="NCBI Taxonomy" id="449393"/>
    <lineage>
        <taxon>unclassified sequences</taxon>
        <taxon>metagenomes</taxon>
        <taxon>ecological metagenomes</taxon>
    </lineage>
</organism>
<accession>A0A6J7IIY6</accession>
<feature type="compositionally biased region" description="Low complexity" evidence="1">
    <location>
        <begin position="114"/>
        <end position="163"/>
    </location>
</feature>
<sequence>MDPARGIVQMLTELGETAFQQGIRLAAGLGAGMEGLDPTDLPTRVAGMADGVVEQGRANTDLIVSLVRSEVDKAVGRVGFVREEELAALRRHVERLEAALIAAGVSTGAAATRAAAKPAATKPAAKKTAATKPAAKKTAATKPAAKKTAATKTAAKKPAATKTAAKKSAAKKNVDGGGA</sequence>
<evidence type="ECO:0000256" key="1">
    <source>
        <dbReference type="SAM" id="MobiDB-lite"/>
    </source>
</evidence>